<protein>
    <recommendedName>
        <fullName evidence="3">Phage gp6-like head-tail connector protein</fullName>
    </recommendedName>
</protein>
<gene>
    <name evidence="1" type="ORF">INF35_07585</name>
</gene>
<evidence type="ECO:0000313" key="1">
    <source>
        <dbReference type="EMBL" id="MBE5037644.1"/>
    </source>
</evidence>
<dbReference type="RefSeq" id="WP_193501135.1">
    <property type="nucleotide sequence ID" value="NZ_JADCKC010000002.1"/>
</dbReference>
<reference evidence="1 2" key="1">
    <citation type="submission" date="2020-10" db="EMBL/GenBank/DDBJ databases">
        <title>ChiBAC.</title>
        <authorList>
            <person name="Zenner C."/>
            <person name="Hitch T.C.A."/>
            <person name="Clavel T."/>
        </authorList>
    </citation>
    <scope>NUCLEOTIDE SEQUENCE [LARGE SCALE GENOMIC DNA]</scope>
    <source>
        <strain evidence="1 2">DSM 109015</strain>
    </source>
</reference>
<name>A0ABR9R3F1_9FIRM</name>
<evidence type="ECO:0000313" key="2">
    <source>
        <dbReference type="Proteomes" id="UP000768567"/>
    </source>
</evidence>
<dbReference type="EMBL" id="JADCKC010000002">
    <property type="protein sequence ID" value="MBE5037644.1"/>
    <property type="molecule type" value="Genomic_DNA"/>
</dbReference>
<dbReference type="Proteomes" id="UP000768567">
    <property type="component" value="Unassembled WGS sequence"/>
</dbReference>
<evidence type="ECO:0008006" key="3">
    <source>
        <dbReference type="Google" id="ProtNLM"/>
    </source>
</evidence>
<sequence length="127" mass="13568">MALQSYAARQDYTGLYGEDAALSGEALDRALWQASRAADRLTLGRIEAAGGVDALPERAAELVRRAVCAQANWLLEEGSAWRQGLKQYDVGGVSMTFEQTDAQTGGVCTEMQELLLLSGLCCRGVGP</sequence>
<proteinExistence type="predicted"/>
<keyword evidence="2" id="KW-1185">Reference proteome</keyword>
<accession>A0ABR9R3F1</accession>
<comment type="caution">
    <text evidence="1">The sequence shown here is derived from an EMBL/GenBank/DDBJ whole genome shotgun (WGS) entry which is preliminary data.</text>
</comment>
<organism evidence="1 2">
    <name type="scientific">Gemmiger gallinarum</name>
    <dbReference type="NCBI Taxonomy" id="2779354"/>
    <lineage>
        <taxon>Bacteria</taxon>
        <taxon>Bacillati</taxon>
        <taxon>Bacillota</taxon>
        <taxon>Clostridia</taxon>
        <taxon>Eubacteriales</taxon>
        <taxon>Gemmiger</taxon>
    </lineage>
</organism>